<evidence type="ECO:0000259" key="4">
    <source>
        <dbReference type="PROSITE" id="PS50113"/>
    </source>
</evidence>
<feature type="domain" description="PAC" evidence="4">
    <location>
        <begin position="305"/>
        <end position="358"/>
    </location>
</feature>
<reference evidence="7" key="1">
    <citation type="submission" date="2019-06" db="EMBL/GenBank/DDBJ databases">
        <title>Complete genome sequence of Methylogaea oryzae strain JCM16910.</title>
        <authorList>
            <person name="Asakawa S."/>
        </authorList>
    </citation>
    <scope>NUCLEOTIDE SEQUENCE</scope>
    <source>
        <strain evidence="7">E10</strain>
    </source>
</reference>
<dbReference type="Pfam" id="PF10114">
    <property type="entry name" value="PocR"/>
    <property type="match status" value="1"/>
</dbReference>
<dbReference type="FunFam" id="3.30.450.20:FF:000099">
    <property type="entry name" value="Sensory box sensor histidine kinase"/>
    <property type="match status" value="1"/>
</dbReference>
<evidence type="ECO:0000256" key="2">
    <source>
        <dbReference type="SAM" id="Coils"/>
    </source>
</evidence>
<gene>
    <name evidence="7" type="ORF">MoryE10_18710</name>
</gene>
<dbReference type="SMART" id="SM00091">
    <property type="entry name" value="PAS"/>
    <property type="match status" value="3"/>
</dbReference>
<dbReference type="PANTHER" id="PTHR44757:SF2">
    <property type="entry name" value="BIOFILM ARCHITECTURE MAINTENANCE PROTEIN MBAA"/>
    <property type="match status" value="1"/>
</dbReference>
<organism evidence="7 8">
    <name type="scientific">Methylogaea oryzae</name>
    <dbReference type="NCBI Taxonomy" id="1295382"/>
    <lineage>
        <taxon>Bacteria</taxon>
        <taxon>Pseudomonadati</taxon>
        <taxon>Pseudomonadota</taxon>
        <taxon>Gammaproteobacteria</taxon>
        <taxon>Methylococcales</taxon>
        <taxon>Methylococcaceae</taxon>
        <taxon>Methylogaea</taxon>
    </lineage>
</organism>
<evidence type="ECO:0000259" key="6">
    <source>
        <dbReference type="PROSITE" id="PS50887"/>
    </source>
</evidence>
<dbReference type="PROSITE" id="PS01228">
    <property type="entry name" value="COF_1"/>
    <property type="match status" value="1"/>
</dbReference>
<dbReference type="Proteomes" id="UP000824988">
    <property type="component" value="Chromosome"/>
</dbReference>
<feature type="domain" description="GGDEF" evidence="6">
    <location>
        <begin position="822"/>
        <end position="955"/>
    </location>
</feature>
<dbReference type="Pfam" id="PF08447">
    <property type="entry name" value="PAS_3"/>
    <property type="match status" value="2"/>
</dbReference>
<feature type="domain" description="PAC" evidence="4">
    <location>
        <begin position="615"/>
        <end position="668"/>
    </location>
</feature>
<dbReference type="SMART" id="SM00086">
    <property type="entry name" value="PAC"/>
    <property type="match status" value="3"/>
</dbReference>
<dbReference type="PROSITE" id="PS50887">
    <property type="entry name" value="GGDEF"/>
    <property type="match status" value="1"/>
</dbReference>
<evidence type="ECO:0000259" key="3">
    <source>
        <dbReference type="PROSITE" id="PS50112"/>
    </source>
</evidence>
<dbReference type="InterPro" id="IPR000160">
    <property type="entry name" value="GGDEF_dom"/>
</dbReference>
<dbReference type="NCBIfam" id="TIGR00254">
    <property type="entry name" value="GGDEF"/>
    <property type="match status" value="1"/>
</dbReference>
<dbReference type="CDD" id="cd01948">
    <property type="entry name" value="EAL"/>
    <property type="match status" value="1"/>
</dbReference>
<dbReference type="RefSeq" id="WP_221046883.1">
    <property type="nucleotide sequence ID" value="NZ_AP019782.1"/>
</dbReference>
<feature type="domain" description="PAC" evidence="4">
    <location>
        <begin position="738"/>
        <end position="790"/>
    </location>
</feature>
<evidence type="ECO:0000313" key="8">
    <source>
        <dbReference type="Proteomes" id="UP000824988"/>
    </source>
</evidence>
<dbReference type="InterPro" id="IPR003018">
    <property type="entry name" value="GAF"/>
</dbReference>
<dbReference type="PANTHER" id="PTHR44757">
    <property type="entry name" value="DIGUANYLATE CYCLASE DGCP"/>
    <property type="match status" value="1"/>
</dbReference>
<dbReference type="SMART" id="SM00052">
    <property type="entry name" value="EAL"/>
    <property type="match status" value="1"/>
</dbReference>
<dbReference type="InterPro" id="IPR000700">
    <property type="entry name" value="PAS-assoc_C"/>
</dbReference>
<accession>A0A8D5AMN8</accession>
<dbReference type="SMART" id="SM00065">
    <property type="entry name" value="GAF"/>
    <property type="match status" value="1"/>
</dbReference>
<dbReference type="InterPro" id="IPR001610">
    <property type="entry name" value="PAC"/>
</dbReference>
<dbReference type="NCBIfam" id="TIGR00229">
    <property type="entry name" value="sensory_box"/>
    <property type="match status" value="3"/>
</dbReference>
<evidence type="ECO:0000256" key="1">
    <source>
        <dbReference type="ARBA" id="ARBA00001946"/>
    </source>
</evidence>
<dbReference type="InterPro" id="IPR018771">
    <property type="entry name" value="PocR_dom"/>
</dbReference>
<dbReference type="KEGG" id="moz:MoryE10_18710"/>
<dbReference type="InterPro" id="IPR000014">
    <property type="entry name" value="PAS"/>
</dbReference>
<protein>
    <submittedName>
        <fullName evidence="7">Uncharacterized protein</fullName>
    </submittedName>
</protein>
<keyword evidence="2" id="KW-0175">Coiled coil</keyword>
<feature type="domain" description="PAS" evidence="3">
    <location>
        <begin position="665"/>
        <end position="711"/>
    </location>
</feature>
<dbReference type="AlphaFoldDB" id="A0A8D5AMN8"/>
<dbReference type="CDD" id="cd01949">
    <property type="entry name" value="GGDEF"/>
    <property type="match status" value="1"/>
</dbReference>
<dbReference type="GO" id="GO:0003824">
    <property type="term" value="F:catalytic activity"/>
    <property type="evidence" value="ECO:0007669"/>
    <property type="project" value="UniProtKB-ARBA"/>
</dbReference>
<dbReference type="FunFam" id="3.30.70.270:FF:000001">
    <property type="entry name" value="Diguanylate cyclase domain protein"/>
    <property type="match status" value="1"/>
</dbReference>
<sequence length="1218" mass="136612">MDTKSPTESLRFADLVDVERLQALTDSFHHVIGVANAVIDVDGTVLTRSGWQDVCVKFHRVHPDTCRLCVESDTALANRLLKGEPYAVYGCLNGLVDTAAPIVVAGRHVANVFTGQFFSSPPDLEAFRQRAARYGFDEEAYMAAVAKVPVLAEERVEALTRLYALLAQWLGDHALDHLRLRQAADELERFNRSLTRRVEEQTREISEQNARLADEIGERRQVEEALRERAEQLRLVLEGGELGFWDWNMETNSVQRNARWAEMLGYTHEEIRQTVKQWMDFVVPEDREVAWKSISDHLAGLTPQHRFEYRMLTKDGGYRWILDCAKVVGRDSDGRALRMCGTHTDITERKRSEERIRQLSRIYAALAKTNHASMHARSEAELFDAVCRIAVEEGGMKLAWIGTRTPGSDRIQPAARYGANPEYLDGIVISTNADEPEGCGPTGTAFREARAVLLQDFQTSSTTTPWRLRASHFGKWHASAAFPVMRNGNPYAVLTLYHAEKNAFDEQNVDLLLSMTSDVGFALDVFDSEARRQAAEQALRVSEERFRTLAAVAPVGIFRCDTQGDCIYVNERWSAIAGLSAAEAMGAGWADALHPDDRDVVFDEWNRSVRENPQFSLEYRFCNRQGQVAWVIGRAVAEIDESTGGIIGYVGTVTDITERKQAEERLRLTARVFESTLEGIIITDAKGNILDVNEAFSRITGYSREEMLGQNPRMLKSGRQGGDFYEAMWRAVRASGHWSGELWNRKKNGEVYPEWITISTIGDSQGEVTHYVGIFSDISLLKQHESQLEHIAHYDALTGVPNRVLLVDRMKQALARSRREAKLLAVCYLDLDGFKPVNDTLGHEAGDLMLIEIARRIDHTLRGGDTVARLGGDEFVVLLLGLDSEEECDITLKRLLHAIAEPVMIHGQHFVVTASIGVTLYPEDDEDPDTLLRHADQAMYIAKQSGKNCCHTYDPTLDAATRTRHQAVTRIEQGLRDNEFVLYYQPKVNLRTQRVVGAEALIRWRHAERGLLPPLEFLPAIEHSELEVILGEWVIDTALAQLAAWHQAGLKIEVSINVSAAHLQSGDFVARLRHELARYPHLPANCLEIEILETAALIDIPKVSQLIEACRAMGVSCALDDFGTGYSSLTYLRNLPAETLKIDQTFIRDMLVDEGDRSIVQGVIALAHTFGRKTVAEGVETVEHFQALLDLGCEIGQGYGIARPMPAEDFLAWCSTRR</sequence>
<dbReference type="Pfam" id="PF13185">
    <property type="entry name" value="GAF_2"/>
    <property type="match status" value="1"/>
</dbReference>
<dbReference type="PROSITE" id="PS50112">
    <property type="entry name" value="PAS"/>
    <property type="match status" value="3"/>
</dbReference>
<dbReference type="EMBL" id="AP019782">
    <property type="protein sequence ID" value="BBL71265.1"/>
    <property type="molecule type" value="Genomic_DNA"/>
</dbReference>
<dbReference type="PROSITE" id="PS50883">
    <property type="entry name" value="EAL"/>
    <property type="match status" value="1"/>
</dbReference>
<dbReference type="SMART" id="SM00267">
    <property type="entry name" value="GGDEF"/>
    <property type="match status" value="1"/>
</dbReference>
<dbReference type="CDD" id="cd00130">
    <property type="entry name" value="PAS"/>
    <property type="match status" value="3"/>
</dbReference>
<evidence type="ECO:0000259" key="5">
    <source>
        <dbReference type="PROSITE" id="PS50883"/>
    </source>
</evidence>
<dbReference type="InterPro" id="IPR052155">
    <property type="entry name" value="Biofilm_reg_signaling"/>
</dbReference>
<feature type="domain" description="PAS" evidence="3">
    <location>
        <begin position="542"/>
        <end position="612"/>
    </location>
</feature>
<dbReference type="InterPro" id="IPR013655">
    <property type="entry name" value="PAS_fold_3"/>
</dbReference>
<feature type="domain" description="PAS" evidence="3">
    <location>
        <begin position="229"/>
        <end position="301"/>
    </location>
</feature>
<dbReference type="InterPro" id="IPR001633">
    <property type="entry name" value="EAL_dom"/>
</dbReference>
<evidence type="ECO:0000313" key="7">
    <source>
        <dbReference type="EMBL" id="BBL71265.1"/>
    </source>
</evidence>
<dbReference type="Pfam" id="PF13426">
    <property type="entry name" value="PAS_9"/>
    <property type="match status" value="1"/>
</dbReference>
<keyword evidence="8" id="KW-1185">Reference proteome</keyword>
<comment type="cofactor">
    <cofactor evidence="1">
        <name>Mg(2+)</name>
        <dbReference type="ChEBI" id="CHEBI:18420"/>
    </cofactor>
</comment>
<feature type="coiled-coil region" evidence="2">
    <location>
        <begin position="184"/>
        <end position="218"/>
    </location>
</feature>
<feature type="domain" description="EAL" evidence="5">
    <location>
        <begin position="964"/>
        <end position="1218"/>
    </location>
</feature>
<dbReference type="PROSITE" id="PS50113">
    <property type="entry name" value="PAC"/>
    <property type="match status" value="3"/>
</dbReference>
<name>A0A8D5AMN8_9GAMM</name>
<dbReference type="Pfam" id="PF00563">
    <property type="entry name" value="EAL"/>
    <property type="match status" value="1"/>
</dbReference>
<dbReference type="Pfam" id="PF00990">
    <property type="entry name" value="GGDEF"/>
    <property type="match status" value="1"/>
</dbReference>
<proteinExistence type="predicted"/>